<proteinExistence type="predicted"/>
<gene>
    <name evidence="1" type="primary">70</name>
    <name evidence="1" type="ORF">PBI_BIGMAMA_70</name>
</gene>
<reference evidence="2" key="1">
    <citation type="submission" date="2018-03" db="EMBL/GenBank/DDBJ databases">
        <authorList>
            <person name="Robinson P."/>
            <person name="Figel D."/>
            <person name="Zack K.M."/>
            <person name="Garlena R.A."/>
            <person name="Russell D.A."/>
            <person name="Pope W.H."/>
            <person name="Jacobs-Sera D."/>
            <person name="Hatfull G.F."/>
        </authorList>
    </citation>
    <scope>NUCLEOTIDE SEQUENCE [LARGE SCALE GENOMIC DNA]</scope>
</reference>
<sequence length="117" mass="13126">MSKSDEFYAKALVALGDAEAAQAHLKESFDDNHNTFWSQRVLAHCALANVYLKAAEREAAQEARQDQVEVLTFGTDEVVAQFPDEEEDEGILPEQDFSLTEPELRSALARLRARMGR</sequence>
<protein>
    <submittedName>
        <fullName evidence="1">Uncharacterized protein</fullName>
    </submittedName>
</protein>
<accession>A0A2P1N5B3</accession>
<dbReference type="EMBL" id="MH025888">
    <property type="protein sequence ID" value="AVP43168.1"/>
    <property type="molecule type" value="Genomic_DNA"/>
</dbReference>
<organism evidence="1 2">
    <name type="scientific">Mycobacterium phage BigMama</name>
    <dbReference type="NCBI Taxonomy" id="2126786"/>
    <lineage>
        <taxon>Viruses</taxon>
        <taxon>Duplodnaviria</taxon>
        <taxon>Heunggongvirae</taxon>
        <taxon>Uroviricota</taxon>
        <taxon>Caudoviricetes</taxon>
        <taxon>Dclasvirinae</taxon>
        <taxon>Plotvirus</taxon>
        <taxon>Plotvirus plot</taxon>
    </lineage>
</organism>
<evidence type="ECO:0000313" key="1">
    <source>
        <dbReference type="EMBL" id="AVP43168.1"/>
    </source>
</evidence>
<evidence type="ECO:0000313" key="2">
    <source>
        <dbReference type="Proteomes" id="UP000241872"/>
    </source>
</evidence>
<dbReference type="Proteomes" id="UP000241872">
    <property type="component" value="Segment"/>
</dbReference>
<name>A0A2P1N5B3_9CAUD</name>